<dbReference type="AlphaFoldDB" id="A0A7J7X083"/>
<dbReference type="EMBL" id="JACAGB010000009">
    <property type="protein sequence ID" value="KAF6343041.1"/>
    <property type="molecule type" value="Genomic_DNA"/>
</dbReference>
<evidence type="ECO:0000313" key="1">
    <source>
        <dbReference type="EMBL" id="KAF6343041.1"/>
    </source>
</evidence>
<keyword evidence="2" id="KW-1185">Reference proteome</keyword>
<evidence type="ECO:0000313" key="2">
    <source>
        <dbReference type="Proteomes" id="UP000558488"/>
    </source>
</evidence>
<reference evidence="1 2" key="1">
    <citation type="journal article" date="2020" name="Nature">
        <title>Six reference-quality genomes reveal evolution of bat adaptations.</title>
        <authorList>
            <person name="Jebb D."/>
            <person name="Huang Z."/>
            <person name="Pippel M."/>
            <person name="Hughes G.M."/>
            <person name="Lavrichenko K."/>
            <person name="Devanna P."/>
            <person name="Winkler S."/>
            <person name="Jermiin L.S."/>
            <person name="Skirmuntt E.C."/>
            <person name="Katzourakis A."/>
            <person name="Burkitt-Gray L."/>
            <person name="Ray D.A."/>
            <person name="Sullivan K.A.M."/>
            <person name="Roscito J.G."/>
            <person name="Kirilenko B.M."/>
            <person name="Davalos L.M."/>
            <person name="Corthals A.P."/>
            <person name="Power M.L."/>
            <person name="Jones G."/>
            <person name="Ransome R.D."/>
            <person name="Dechmann D.K.N."/>
            <person name="Locatelli A.G."/>
            <person name="Puechmaille S.J."/>
            <person name="Fedrigo O."/>
            <person name="Jarvis E.D."/>
            <person name="Hiller M."/>
            <person name="Vernes S.C."/>
            <person name="Myers E.W."/>
            <person name="Teeling E.C."/>
        </authorList>
    </citation>
    <scope>NUCLEOTIDE SEQUENCE [LARGE SCALE GENOMIC DNA]</scope>
    <source>
        <strain evidence="1">MPipKuh1</strain>
        <tissue evidence="1">Flight muscle</tissue>
    </source>
</reference>
<protein>
    <submittedName>
        <fullName evidence="1">Uncharacterized protein</fullName>
    </submittedName>
</protein>
<gene>
    <name evidence="1" type="ORF">mPipKuh1_010761</name>
</gene>
<sequence length="148" mass="17336">MDEMLDHNVQAGLKGRKAWYTQEDRSSGRNSIQKNESQFLASGAQSSTQILVNQYDESFEKQNCCKPIKPVFKSQKRMLSIYYPMKIEHLDSSHSQKSQGDRKKKIKKKKKSVYILIYSIKEFYLVQREGYMATQQAWAPLRLPMSQF</sequence>
<proteinExistence type="predicted"/>
<accession>A0A7J7X083</accession>
<comment type="caution">
    <text evidence="1">The sequence shown here is derived from an EMBL/GenBank/DDBJ whole genome shotgun (WGS) entry which is preliminary data.</text>
</comment>
<dbReference type="Proteomes" id="UP000558488">
    <property type="component" value="Unassembled WGS sequence"/>
</dbReference>
<organism evidence="1 2">
    <name type="scientific">Pipistrellus kuhlii</name>
    <name type="common">Kuhl's pipistrelle</name>
    <dbReference type="NCBI Taxonomy" id="59472"/>
    <lineage>
        <taxon>Eukaryota</taxon>
        <taxon>Metazoa</taxon>
        <taxon>Chordata</taxon>
        <taxon>Craniata</taxon>
        <taxon>Vertebrata</taxon>
        <taxon>Euteleostomi</taxon>
        <taxon>Mammalia</taxon>
        <taxon>Eutheria</taxon>
        <taxon>Laurasiatheria</taxon>
        <taxon>Chiroptera</taxon>
        <taxon>Yangochiroptera</taxon>
        <taxon>Vespertilionidae</taxon>
        <taxon>Pipistrellus</taxon>
    </lineage>
</organism>
<name>A0A7J7X083_PIPKU</name>